<dbReference type="InterPro" id="IPR029033">
    <property type="entry name" value="His_PPase_superfam"/>
</dbReference>
<dbReference type="GO" id="GO:0016791">
    <property type="term" value="F:phosphatase activity"/>
    <property type="evidence" value="ECO:0007669"/>
    <property type="project" value="TreeGrafter"/>
</dbReference>
<feature type="compositionally biased region" description="Polar residues" evidence="6">
    <location>
        <begin position="36"/>
        <end position="46"/>
    </location>
</feature>
<comment type="catalytic activity">
    <reaction evidence="3">
        <text>3-O-[beta-D-GlcA-(1-&gt;3)-beta-D-Gal-(1-&gt;3)-beta-D-Gal-(1-&gt;4)-beta-D-2-O-P-Xyl]-L-seryl-[protein] + H2O = 3-O-(beta-D-GlcA-(1-&gt;3)-beta-D-Gal-(1-&gt;3)-beta-D-Gal-(1-&gt;4)-beta-D-Xyl)-L-seryl-[protein] + phosphate</text>
        <dbReference type="Rhea" id="RHEA:56512"/>
        <dbReference type="Rhea" id="RHEA-COMP:12573"/>
        <dbReference type="Rhea" id="RHEA-COMP:14559"/>
        <dbReference type="ChEBI" id="CHEBI:15377"/>
        <dbReference type="ChEBI" id="CHEBI:43474"/>
        <dbReference type="ChEBI" id="CHEBI:132093"/>
        <dbReference type="ChEBI" id="CHEBI:140495"/>
    </reaction>
</comment>
<comment type="similarity">
    <text evidence="1">Belongs to the histidine acid phosphatase family.</text>
</comment>
<name>A0A819XBS7_9BILA</name>
<dbReference type="AlphaFoldDB" id="A0A819XBS7"/>
<dbReference type="InterPro" id="IPR000560">
    <property type="entry name" value="His_Pase_clade-2"/>
</dbReference>
<dbReference type="Pfam" id="PF00328">
    <property type="entry name" value="His_Phos_2"/>
    <property type="match status" value="2"/>
</dbReference>
<reference evidence="7" key="1">
    <citation type="submission" date="2021-02" db="EMBL/GenBank/DDBJ databases">
        <authorList>
            <person name="Nowell W R."/>
        </authorList>
    </citation>
    <scope>NUCLEOTIDE SEQUENCE</scope>
</reference>
<evidence type="ECO:0000313" key="7">
    <source>
        <dbReference type="EMBL" id="CAF4134084.1"/>
    </source>
</evidence>
<protein>
    <recommendedName>
        <fullName evidence="4">2-phosphoxylose phosphatase 1</fullName>
    </recommendedName>
    <alternativeName>
        <fullName evidence="5">Acid phosphatase-like protein 2</fullName>
    </alternativeName>
</protein>
<evidence type="ECO:0000256" key="4">
    <source>
        <dbReference type="ARBA" id="ARBA00040357"/>
    </source>
</evidence>
<feature type="region of interest" description="Disordered" evidence="6">
    <location>
        <begin position="20"/>
        <end position="46"/>
    </location>
</feature>
<evidence type="ECO:0000256" key="3">
    <source>
        <dbReference type="ARBA" id="ARBA00036311"/>
    </source>
</evidence>
<comment type="caution">
    <text evidence="7">The sequence shown here is derived from an EMBL/GenBank/DDBJ whole genome shotgun (WGS) entry which is preliminary data.</text>
</comment>
<accession>A0A819XBS7</accession>
<dbReference type="Proteomes" id="UP000663862">
    <property type="component" value="Unassembled WGS sequence"/>
</dbReference>
<dbReference type="PANTHER" id="PTHR11567">
    <property type="entry name" value="ACID PHOSPHATASE-RELATED"/>
    <property type="match status" value="1"/>
</dbReference>
<proteinExistence type="inferred from homology"/>
<dbReference type="InterPro" id="IPR050645">
    <property type="entry name" value="Histidine_acid_phosphatase"/>
</dbReference>
<dbReference type="InterPro" id="IPR033379">
    <property type="entry name" value="Acid_Pase_AS"/>
</dbReference>
<gene>
    <name evidence="8" type="ORF">TSG867_LOCUS7916</name>
    <name evidence="7" type="ORF">UJA718_LOCUS2440</name>
</gene>
<evidence type="ECO:0000256" key="5">
    <source>
        <dbReference type="ARBA" id="ARBA00041499"/>
    </source>
</evidence>
<evidence type="ECO:0000256" key="2">
    <source>
        <dbReference type="ARBA" id="ARBA00022801"/>
    </source>
</evidence>
<evidence type="ECO:0000256" key="1">
    <source>
        <dbReference type="ARBA" id="ARBA00005375"/>
    </source>
</evidence>
<dbReference type="EMBL" id="CAJOBQ010000318">
    <property type="protein sequence ID" value="CAF4326435.1"/>
    <property type="molecule type" value="Genomic_DNA"/>
</dbReference>
<keyword evidence="9" id="KW-1185">Reference proteome</keyword>
<dbReference type="Gene3D" id="3.40.50.1240">
    <property type="entry name" value="Phosphoglycerate mutase-like"/>
    <property type="match status" value="1"/>
</dbReference>
<sequence>MDQINVQRWANSLRRFYPNHSKSSLLPNPYEDDQNGLRNPSTMIKTTENESLRDVCMRKITKKLNFPSSEKNSYRTLIKSELHRFDKIMNDEENLDFQSNAQLYDNEISNFLVPLSNHHDADALSDAGTYIIEDETDIQEDYEPEQKTNTLSSIKKNQNQTKYLHETFYMDRLGFSATPMINRPIIDLNVQTNSYDSPLLSQTSVGNNSHHSIRNELEDKPYNCLIPSSTVQYQQKPVILPKMKIKPAECFVISPTLEIKPFPTKNTLRQKIENSQKSKLEGSSASIKHLTIKAANSQLISSNQNSMENYLFKPQKPLYSSSQSYNQYQTTIYDQICSSDLFQHKSIVDKTTPVNVHYEQQTFSSDTIDPNQNHKKSIPSSFASKYSQKQILLKISPGKNSKPTTTLSSSVIHPSRQMNRTVHLRRAHAKAKIEELSQITTKQLYESDIMSASCSYSPSSHSKKEPAHLQLHVQPKARKSVKLQLQDMLGTRTILPSLDQQVLPASSKQHEAPLFTCRKTVISTVNDEEQYKTLSTSEYSLKEKQYDLLRENGKRLANKLVQLSASILSKLQLNESATDDHDDVQVHQLEQLIDKLAMVNRALTCRTSTKSLSTYESTLISWASAGVNSKKIQNKPIDTTMRDDLQLIGAQIYFRHGARTPLSLLPGFEEPTYTREHIETYPPSKWDIKLITKLGNDIVSKDKVLSANDIIGDRIKRLKATSDLKVVTGQLTAIGEKQLYQVGQLIRSEIIKQDQHQLIPSTYDSDLVYCRSTYMDRTIASARCFLAGLFSSEKDDNKIKSKGPFEIEVQNFPDEDMFPNPKVAPELKDCPTAIALYKSLNDNHDLKVARQALIDNIGVQDYPHGLIELHDEFVSREAHNFSIPKEFIELTKNFEIMTAREFVSMATSIGFDLFIRSTCGPLLYLMKQNFDYISKNFKEQQENHINRPYKKLFVYSGHDTTLIPLLMALEIFQMSWPNYAAYIFIKYYASKTNPNETYVGVNYAGQPQILPNCDNYYCPYSTFLENLKSRFKKPKFLINQ</sequence>
<evidence type="ECO:0000313" key="9">
    <source>
        <dbReference type="Proteomes" id="UP000663873"/>
    </source>
</evidence>
<dbReference type="PANTHER" id="PTHR11567:SF110">
    <property type="entry name" value="2-PHOSPHOXYLOSE PHOSPHATASE 1"/>
    <property type="match status" value="1"/>
</dbReference>
<keyword evidence="2" id="KW-0378">Hydrolase</keyword>
<dbReference type="CDD" id="cd07061">
    <property type="entry name" value="HP_HAP_like"/>
    <property type="match status" value="1"/>
</dbReference>
<dbReference type="Proteomes" id="UP000663873">
    <property type="component" value="Unassembled WGS sequence"/>
</dbReference>
<dbReference type="SUPFAM" id="SSF53254">
    <property type="entry name" value="Phosphoglycerate mutase-like"/>
    <property type="match status" value="1"/>
</dbReference>
<evidence type="ECO:0000313" key="8">
    <source>
        <dbReference type="EMBL" id="CAF4326435.1"/>
    </source>
</evidence>
<evidence type="ECO:0000256" key="6">
    <source>
        <dbReference type="SAM" id="MobiDB-lite"/>
    </source>
</evidence>
<dbReference type="EMBL" id="CAJOBP010000167">
    <property type="protein sequence ID" value="CAF4134084.1"/>
    <property type="molecule type" value="Genomic_DNA"/>
</dbReference>
<dbReference type="PROSITE" id="PS00778">
    <property type="entry name" value="HIS_ACID_PHOSPHAT_2"/>
    <property type="match status" value="1"/>
</dbReference>
<organism evidence="7 9">
    <name type="scientific">Rotaria socialis</name>
    <dbReference type="NCBI Taxonomy" id="392032"/>
    <lineage>
        <taxon>Eukaryota</taxon>
        <taxon>Metazoa</taxon>
        <taxon>Spiralia</taxon>
        <taxon>Gnathifera</taxon>
        <taxon>Rotifera</taxon>
        <taxon>Eurotatoria</taxon>
        <taxon>Bdelloidea</taxon>
        <taxon>Philodinida</taxon>
        <taxon>Philodinidae</taxon>
        <taxon>Rotaria</taxon>
    </lineage>
</organism>